<dbReference type="Proteomes" id="UP000070560">
    <property type="component" value="Chromosome"/>
</dbReference>
<dbReference type="InterPro" id="IPR039555">
    <property type="entry name" value="TraF/TrbB"/>
</dbReference>
<reference evidence="1 2" key="1">
    <citation type="submission" date="2015-10" db="EMBL/GenBank/DDBJ databases">
        <title>Candidatus Desulfofervidus auxilii, a hydrogenotrophic sulfate-reducing bacterium involved in the thermophilic anaerobic oxidation of methane.</title>
        <authorList>
            <person name="Krukenberg V."/>
            <person name="Richter M."/>
            <person name="Wegener G."/>
        </authorList>
    </citation>
    <scope>NUCLEOTIDE SEQUENCE [LARGE SCALE GENOMIC DNA]</scope>
    <source>
        <strain evidence="1 2">HS1</strain>
    </source>
</reference>
<dbReference type="KEGG" id="daw:HS1_001031"/>
<dbReference type="OrthoDB" id="5426733at2"/>
<name>A0A7U4QK64_DESA2</name>
<dbReference type="AlphaFoldDB" id="A0A7U4QK64"/>
<sequence>MRTKIVSIFLVMLVTLVSTPQIFALPIIDERQEQNPEPPVKEEKPRVQKDDIIMLDNKKWLVVKKEDDRFFICPYHGDEKFYGSSDWGWFYGEQCRWMEEKTLISRIKENQPEEIKKQKEQEIPWDKVITDNYLSQLDASHFRNLYTKVREVAIMEPTEKHIHGYMHMTDFMRRKSLAFAHATQDFVLAHPVYDIQKNTGTTSWSYPLINEIRRKQRDALFKRVSNRAGLYFFVSGACPYCKEQAKIVHWFSADYGWNVISVARDFCTPEYPNCMVNPDLFTVFRATYTPSLFLIYRRSDNKPAIFPVGNGLTDYQTLKSRIFYYLKQLEEEKNQLLKTEFNPEKF</sequence>
<gene>
    <name evidence="1" type="ORF">HS1_001031</name>
</gene>
<evidence type="ECO:0000313" key="2">
    <source>
        <dbReference type="Proteomes" id="UP000070560"/>
    </source>
</evidence>
<accession>A0A7U4QK64</accession>
<evidence type="ECO:0000313" key="1">
    <source>
        <dbReference type="EMBL" id="AMM40835.1"/>
    </source>
</evidence>
<dbReference type="RefSeq" id="WP_066061913.1">
    <property type="nucleotide sequence ID" value="NZ_CP013015.1"/>
</dbReference>
<dbReference type="Pfam" id="PF13728">
    <property type="entry name" value="TraF"/>
    <property type="match status" value="1"/>
</dbReference>
<keyword evidence="2" id="KW-1185">Reference proteome</keyword>
<proteinExistence type="predicted"/>
<dbReference type="EMBL" id="CP013015">
    <property type="protein sequence ID" value="AMM40835.1"/>
    <property type="molecule type" value="Genomic_DNA"/>
</dbReference>
<dbReference type="SUPFAM" id="SSF52833">
    <property type="entry name" value="Thioredoxin-like"/>
    <property type="match status" value="1"/>
</dbReference>
<organism evidence="1 2">
    <name type="scientific">Desulfofervidus auxilii</name>
    <dbReference type="NCBI Taxonomy" id="1621989"/>
    <lineage>
        <taxon>Bacteria</taxon>
        <taxon>Pseudomonadati</taxon>
        <taxon>Thermodesulfobacteriota</taxon>
        <taxon>Candidatus Desulfofervidia</taxon>
        <taxon>Candidatus Desulfofervidales</taxon>
        <taxon>Candidatus Desulfofervidaceae</taxon>
        <taxon>Candidatus Desulfofervidus</taxon>
    </lineage>
</organism>
<dbReference type="InterPro" id="IPR036249">
    <property type="entry name" value="Thioredoxin-like_sf"/>
</dbReference>
<protein>
    <submittedName>
        <fullName evidence="1">Pilus assembly protein</fullName>
    </submittedName>
</protein>